<dbReference type="Proteomes" id="UP000177416">
    <property type="component" value="Unassembled WGS sequence"/>
</dbReference>
<dbReference type="EMBL" id="MFJJ01000032">
    <property type="protein sequence ID" value="OGG13799.1"/>
    <property type="molecule type" value="Genomic_DNA"/>
</dbReference>
<proteinExistence type="predicted"/>
<accession>A0A1F5ZMT6</accession>
<gene>
    <name evidence="1" type="ORF">A2875_00880</name>
</gene>
<evidence type="ECO:0000313" key="2">
    <source>
        <dbReference type="Proteomes" id="UP000177416"/>
    </source>
</evidence>
<organism evidence="1 2">
    <name type="scientific">Candidatus Gottesmanbacteria bacterium RIFCSPHIGHO2_01_FULL_46_14</name>
    <dbReference type="NCBI Taxonomy" id="1798380"/>
    <lineage>
        <taxon>Bacteria</taxon>
        <taxon>Candidatus Gottesmaniibacteriota</taxon>
    </lineage>
</organism>
<comment type="caution">
    <text evidence="1">The sequence shown here is derived from an EMBL/GenBank/DDBJ whole genome shotgun (WGS) entry which is preliminary data.</text>
</comment>
<sequence length="69" mass="7900">MCPCGKVEYIFLHRIKKNEVGRICRPTGRRFALLLGIATVLPIETIGENTFTFYRANFFFLTPPILVVP</sequence>
<reference evidence="1 2" key="1">
    <citation type="journal article" date="2016" name="Nat. Commun.">
        <title>Thousands of microbial genomes shed light on interconnected biogeochemical processes in an aquifer system.</title>
        <authorList>
            <person name="Anantharaman K."/>
            <person name="Brown C.T."/>
            <person name="Hug L.A."/>
            <person name="Sharon I."/>
            <person name="Castelle C.J."/>
            <person name="Probst A.J."/>
            <person name="Thomas B.C."/>
            <person name="Singh A."/>
            <person name="Wilkins M.J."/>
            <person name="Karaoz U."/>
            <person name="Brodie E.L."/>
            <person name="Williams K.H."/>
            <person name="Hubbard S.S."/>
            <person name="Banfield J.F."/>
        </authorList>
    </citation>
    <scope>NUCLEOTIDE SEQUENCE [LARGE SCALE GENOMIC DNA]</scope>
</reference>
<name>A0A1F5ZMT6_9BACT</name>
<protein>
    <submittedName>
        <fullName evidence="1">Uncharacterized protein</fullName>
    </submittedName>
</protein>
<evidence type="ECO:0000313" key="1">
    <source>
        <dbReference type="EMBL" id="OGG13799.1"/>
    </source>
</evidence>
<dbReference type="AlphaFoldDB" id="A0A1F5ZMT6"/>